<dbReference type="Proteomes" id="UP000604341">
    <property type="component" value="Unassembled WGS sequence"/>
</dbReference>
<feature type="transmembrane region" description="Helical" evidence="1">
    <location>
        <begin position="322"/>
        <end position="342"/>
    </location>
</feature>
<accession>A0ABQ2FE35</accession>
<feature type="transmembrane region" description="Helical" evidence="1">
    <location>
        <begin position="177"/>
        <end position="199"/>
    </location>
</feature>
<keyword evidence="3" id="KW-1185">Reference proteome</keyword>
<keyword evidence="1" id="KW-0472">Membrane</keyword>
<feature type="transmembrane region" description="Helical" evidence="1">
    <location>
        <begin position="387"/>
        <end position="416"/>
    </location>
</feature>
<sequence length="418" mass="42278">MSPADRAWLGWWWRATRRDLAWQWGAWRRGGVPLMAAFLLVCAGVALVSVWPQLPAAPAPGPLLVAAACAWLLSGLPGPRPGLHPRGVEWSALRAPVRPAWALAPALARAVLPGGLAGLVLGGVLVVCGGALWPVALSLPWLGAGRGALHAARHARRLEESRGVTVTALTALPLLGLLHPALLLPAAALATLGAALIWARTLARDLPPRLSAQLEVEAVRAGARRWGLPVPDVDADGRQPPRRWPLTLRLASPVHALWWRGALHLTRRPARLGWGLLGAGLAGVGVALGQPVLAALLLVPALGLRAPAAQPHAPALGWGARVAGHLPAALALGGAALLGALLAGGGAALLLTAAVTPWAALGVRATLGEGAAGTAVAGQLPVAAALAPGVVAALCGGFGVAGLAPLALLTLGWVTLGA</sequence>
<dbReference type="EMBL" id="BMPE01000001">
    <property type="protein sequence ID" value="GGK86189.1"/>
    <property type="molecule type" value="Genomic_DNA"/>
</dbReference>
<feature type="transmembrane region" description="Helical" evidence="1">
    <location>
        <begin position="57"/>
        <end position="76"/>
    </location>
</feature>
<reference evidence="3" key="1">
    <citation type="journal article" date="2019" name="Int. J. Syst. Evol. Microbiol.">
        <title>The Global Catalogue of Microorganisms (GCM) 10K type strain sequencing project: providing services to taxonomists for standard genome sequencing and annotation.</title>
        <authorList>
            <consortium name="The Broad Institute Genomics Platform"/>
            <consortium name="The Broad Institute Genome Sequencing Center for Infectious Disease"/>
            <person name="Wu L."/>
            <person name="Ma J."/>
        </authorList>
    </citation>
    <scope>NUCLEOTIDE SEQUENCE [LARGE SCALE GENOMIC DNA]</scope>
    <source>
        <strain evidence="3">JCM 19173</strain>
    </source>
</reference>
<organism evidence="2 3">
    <name type="scientific">Deinococcus radiotolerans</name>
    <dbReference type="NCBI Taxonomy" id="1309407"/>
    <lineage>
        <taxon>Bacteria</taxon>
        <taxon>Thermotogati</taxon>
        <taxon>Deinococcota</taxon>
        <taxon>Deinococci</taxon>
        <taxon>Deinococcales</taxon>
        <taxon>Deinococcaceae</taxon>
        <taxon>Deinococcus</taxon>
    </lineage>
</organism>
<gene>
    <name evidence="2" type="ORF">GCM10010844_00860</name>
</gene>
<comment type="caution">
    <text evidence="2">The sequence shown here is derived from an EMBL/GenBank/DDBJ whole genome shotgun (WGS) entry which is preliminary data.</text>
</comment>
<name>A0ABQ2FE35_9DEIO</name>
<evidence type="ECO:0000256" key="1">
    <source>
        <dbReference type="SAM" id="Phobius"/>
    </source>
</evidence>
<evidence type="ECO:0000313" key="3">
    <source>
        <dbReference type="Proteomes" id="UP000604341"/>
    </source>
</evidence>
<keyword evidence="1" id="KW-1133">Transmembrane helix</keyword>
<evidence type="ECO:0000313" key="2">
    <source>
        <dbReference type="EMBL" id="GGK86189.1"/>
    </source>
</evidence>
<feature type="transmembrane region" description="Helical" evidence="1">
    <location>
        <begin position="274"/>
        <end position="302"/>
    </location>
</feature>
<protein>
    <submittedName>
        <fullName evidence="2">Uncharacterized protein</fullName>
    </submittedName>
</protein>
<dbReference type="RefSeq" id="WP_189067013.1">
    <property type="nucleotide sequence ID" value="NZ_BMPE01000001.1"/>
</dbReference>
<feature type="transmembrane region" description="Helical" evidence="1">
    <location>
        <begin position="32"/>
        <end position="51"/>
    </location>
</feature>
<feature type="transmembrane region" description="Helical" evidence="1">
    <location>
        <begin position="116"/>
        <end position="136"/>
    </location>
</feature>
<proteinExistence type="predicted"/>
<keyword evidence="1" id="KW-0812">Transmembrane</keyword>